<reference evidence="5" key="1">
    <citation type="journal article" date="2002" name="Infect. Immun.">
        <title>Yersinia pseudotuberculosis harbors a type IV pilus gene cluster that contributes to pathogenicity.</title>
        <authorList>
            <person name="Marceau M."/>
        </authorList>
    </citation>
    <scope>NUCLEOTIDE SEQUENCE</scope>
    <source>
        <strain evidence="5">32777</strain>
    </source>
</reference>
<reference evidence="4 6" key="3">
    <citation type="submission" date="2018-11" db="EMBL/GenBank/DDBJ databases">
        <title>FDA dAtabase for Regulatory Grade micrObial Sequences (FDA-ARGOS): Supporting development and validation of Infectious Disease Dx tests.</title>
        <authorList>
            <person name="Bliska J."/>
            <person name="Cleland M.-M."/>
            <person name="Tallon L."/>
            <person name="Sadzewicz L."/>
            <person name="Zhao X."/>
            <person name="Vavikolanu K."/>
            <person name="Mehta A."/>
            <person name="Aluvathingal J."/>
            <person name="Nadendla S."/>
            <person name="Yan Y."/>
            <person name="Sichtig H."/>
        </authorList>
    </citation>
    <scope>NUCLEOTIDE SEQUENCE [LARGE SCALE GENOMIC DNA]</scope>
    <source>
        <strain evidence="4 6">FDAARGOS_581</strain>
    </source>
</reference>
<dbReference type="Gene3D" id="3.40.630.30">
    <property type="match status" value="1"/>
</dbReference>
<dbReference type="Pfam" id="PF00583">
    <property type="entry name" value="Acetyltransf_1"/>
    <property type="match status" value="1"/>
</dbReference>
<evidence type="ECO:0000256" key="2">
    <source>
        <dbReference type="ARBA" id="ARBA00023315"/>
    </source>
</evidence>
<evidence type="ECO:0000256" key="1">
    <source>
        <dbReference type="ARBA" id="ARBA00022679"/>
    </source>
</evidence>
<dbReference type="SUPFAM" id="SSF55729">
    <property type="entry name" value="Acyl-CoA N-acyltransferases (Nat)"/>
    <property type="match status" value="1"/>
</dbReference>
<evidence type="ECO:0000313" key="5">
    <source>
        <dbReference type="EMBL" id="CAF28540.1"/>
    </source>
</evidence>
<feature type="domain" description="N-acetyltransferase" evidence="3">
    <location>
        <begin position="3"/>
        <end position="157"/>
    </location>
</feature>
<dbReference type="InterPro" id="IPR000182">
    <property type="entry name" value="GNAT_dom"/>
</dbReference>
<gene>
    <name evidence="5" type="primary">api66</name>
    <name evidence="4" type="ORF">EGX47_05385</name>
</gene>
<dbReference type="RefSeq" id="WP_050128417.1">
    <property type="nucleotide sequence ID" value="NZ_CP033713.1"/>
</dbReference>
<keyword evidence="6" id="KW-1185">Reference proteome</keyword>
<evidence type="ECO:0000259" key="3">
    <source>
        <dbReference type="PROSITE" id="PS51186"/>
    </source>
</evidence>
<protein>
    <submittedName>
        <fullName evidence="4 5">N-acetyltransferase</fullName>
    </submittedName>
</protein>
<evidence type="ECO:0000313" key="4">
    <source>
        <dbReference type="EMBL" id="AYW90817.1"/>
    </source>
</evidence>
<organism evidence="5">
    <name type="scientific">Yersinia pseudotuberculosis</name>
    <dbReference type="NCBI Taxonomy" id="633"/>
    <lineage>
        <taxon>Bacteria</taxon>
        <taxon>Pseudomonadati</taxon>
        <taxon>Pseudomonadota</taxon>
        <taxon>Gammaproteobacteria</taxon>
        <taxon>Enterobacterales</taxon>
        <taxon>Yersiniaceae</taxon>
        <taxon>Yersinia</taxon>
    </lineage>
</organism>
<keyword evidence="2" id="KW-0012">Acyltransferase</keyword>
<dbReference type="EMBL" id="AJ627388">
    <property type="protein sequence ID" value="CAF28540.1"/>
    <property type="molecule type" value="Genomic_DNA"/>
</dbReference>
<dbReference type="PROSITE" id="PS51186">
    <property type="entry name" value="GNAT"/>
    <property type="match status" value="1"/>
</dbReference>
<dbReference type="CDD" id="cd04301">
    <property type="entry name" value="NAT_SF"/>
    <property type="match status" value="1"/>
</dbReference>
<name>Q6EVR8_YERPU</name>
<reference evidence="5" key="2">
    <citation type="journal article" date="2004" name="Infect. Immun.">
        <title>YAPI, a new Yersinia pseudotuberculosis pathogenicity island.</title>
        <authorList>
            <person name="Collyn F."/>
            <person name="Billault A."/>
            <person name="Mullet C."/>
            <person name="Simonet M."/>
            <person name="Marceau M."/>
        </authorList>
    </citation>
    <scope>NUCLEOTIDE SEQUENCE</scope>
    <source>
        <strain evidence="5">32777</strain>
    </source>
</reference>
<proteinExistence type="predicted"/>
<dbReference type="Proteomes" id="UP000268669">
    <property type="component" value="Chromosome"/>
</dbReference>
<sequence length="157" mass="17969">MGLNIRPVRSDDLDQLVALCAEHAEYEKMSYSDNGQQQRLQIALFSQPARLFIWVVADDNDDLHGYLSVTIDYSTWSAAQFVYMDCLYLTADLRGQGIGRQLMNTLIDFAEQQQCAEIQWQTPPDNQLGIGFYHHIGAASLTKIRFTLRQGSRLWHV</sequence>
<dbReference type="PANTHER" id="PTHR10545:SF29">
    <property type="entry name" value="GH14572P-RELATED"/>
    <property type="match status" value="1"/>
</dbReference>
<dbReference type="PANTHER" id="PTHR10545">
    <property type="entry name" value="DIAMINE N-ACETYLTRANSFERASE"/>
    <property type="match status" value="1"/>
</dbReference>
<dbReference type="AlphaFoldDB" id="Q6EVR8"/>
<evidence type="ECO:0000313" key="6">
    <source>
        <dbReference type="Proteomes" id="UP000268669"/>
    </source>
</evidence>
<dbReference type="GO" id="GO:0008080">
    <property type="term" value="F:N-acetyltransferase activity"/>
    <property type="evidence" value="ECO:0007669"/>
    <property type="project" value="TreeGrafter"/>
</dbReference>
<dbReference type="InterPro" id="IPR016181">
    <property type="entry name" value="Acyl_CoA_acyltransferase"/>
</dbReference>
<keyword evidence="1 5" id="KW-0808">Transferase</keyword>
<dbReference type="InterPro" id="IPR051016">
    <property type="entry name" value="Diverse_Substrate_AcTransf"/>
</dbReference>
<dbReference type="EMBL" id="CP033713">
    <property type="protein sequence ID" value="AYW90817.1"/>
    <property type="molecule type" value="Genomic_DNA"/>
</dbReference>
<accession>Q6EVR8</accession>